<dbReference type="Proteomes" id="UP000474565">
    <property type="component" value="Unassembled WGS sequence"/>
</dbReference>
<keyword evidence="2" id="KW-0238">DNA-binding</keyword>
<organism evidence="5 6">
    <name type="scientific">Duganella lactea</name>
    <dbReference type="NCBI Taxonomy" id="2692173"/>
    <lineage>
        <taxon>Bacteria</taxon>
        <taxon>Pseudomonadati</taxon>
        <taxon>Pseudomonadota</taxon>
        <taxon>Betaproteobacteria</taxon>
        <taxon>Burkholderiales</taxon>
        <taxon>Oxalobacteraceae</taxon>
        <taxon>Telluria group</taxon>
        <taxon>Duganella</taxon>
    </lineage>
</organism>
<protein>
    <submittedName>
        <fullName evidence="5">Helix-turn-helix domain-containing protein</fullName>
    </submittedName>
</protein>
<dbReference type="PANTHER" id="PTHR47894:SF1">
    <property type="entry name" value="HTH-TYPE TRANSCRIPTIONAL REGULATOR VQSM"/>
    <property type="match status" value="1"/>
</dbReference>
<evidence type="ECO:0000313" key="5">
    <source>
        <dbReference type="EMBL" id="MYM82498.1"/>
    </source>
</evidence>
<dbReference type="Pfam" id="PF12833">
    <property type="entry name" value="HTH_18"/>
    <property type="match status" value="1"/>
</dbReference>
<dbReference type="InterPro" id="IPR018060">
    <property type="entry name" value="HTH_AraC"/>
</dbReference>
<dbReference type="PROSITE" id="PS01124">
    <property type="entry name" value="HTH_ARAC_FAMILY_2"/>
    <property type="match status" value="1"/>
</dbReference>
<dbReference type="GO" id="GO:0005829">
    <property type="term" value="C:cytosol"/>
    <property type="evidence" value="ECO:0007669"/>
    <property type="project" value="TreeGrafter"/>
</dbReference>
<dbReference type="AlphaFoldDB" id="A0A6L8MQE4"/>
<name>A0A6L8MQE4_9BURK</name>
<evidence type="ECO:0000256" key="3">
    <source>
        <dbReference type="ARBA" id="ARBA00023163"/>
    </source>
</evidence>
<evidence type="ECO:0000256" key="1">
    <source>
        <dbReference type="ARBA" id="ARBA00023015"/>
    </source>
</evidence>
<accession>A0A6L8MQE4</accession>
<dbReference type="GO" id="GO:0003700">
    <property type="term" value="F:DNA-binding transcription factor activity"/>
    <property type="evidence" value="ECO:0007669"/>
    <property type="project" value="InterPro"/>
</dbReference>
<sequence length="360" mass="40090">MKALLSEFGGVLQHNSMFNVMVRGYSPHLITFLVSEMRRQGVALEAALAGSDITPATLASTASRYSVLQILRVVMNSLRLTPEIAFDVGARLQVVACGIYGYAMLSSPDRQQLIGVVRKYAHLVDPLTRVTYSRLPGYSVWQVDPLLPADPEHPLYRFATELKLASSLAIGKDLYGPQFRFHQVRLRYAAPAQAAAYAQRLQCPVEFAQELNQVILSDADTVLQGVSRPDPMTHALALQLCESEAQRLAPTESFSSAVAALLRERPNTMHNIDQAAAQLALHPRTLRRRLQTEGTRFSDIVNAQRLELALLYLRQRELSNEDIAVRLGYSDAANFRKAFVAWTGDTPSRFRQRHSGQSQT</sequence>
<evidence type="ECO:0000259" key="4">
    <source>
        <dbReference type="PROSITE" id="PS01124"/>
    </source>
</evidence>
<dbReference type="RefSeq" id="WP_161019458.1">
    <property type="nucleotide sequence ID" value="NZ_WWCP01000010.1"/>
</dbReference>
<dbReference type="EMBL" id="WWCP01000010">
    <property type="protein sequence ID" value="MYM82498.1"/>
    <property type="molecule type" value="Genomic_DNA"/>
</dbReference>
<dbReference type="InterPro" id="IPR032687">
    <property type="entry name" value="AraC-type_N"/>
</dbReference>
<dbReference type="InterPro" id="IPR009057">
    <property type="entry name" value="Homeodomain-like_sf"/>
</dbReference>
<dbReference type="GO" id="GO:0000976">
    <property type="term" value="F:transcription cis-regulatory region binding"/>
    <property type="evidence" value="ECO:0007669"/>
    <property type="project" value="TreeGrafter"/>
</dbReference>
<keyword evidence="3" id="KW-0804">Transcription</keyword>
<feature type="domain" description="HTH araC/xylS-type" evidence="4">
    <location>
        <begin position="256"/>
        <end position="353"/>
    </location>
</feature>
<dbReference type="SMART" id="SM00342">
    <property type="entry name" value="HTH_ARAC"/>
    <property type="match status" value="1"/>
</dbReference>
<dbReference type="PANTHER" id="PTHR47894">
    <property type="entry name" value="HTH-TYPE TRANSCRIPTIONAL REGULATOR GADX"/>
    <property type="match status" value="1"/>
</dbReference>
<dbReference type="Gene3D" id="1.10.10.60">
    <property type="entry name" value="Homeodomain-like"/>
    <property type="match status" value="1"/>
</dbReference>
<comment type="caution">
    <text evidence="5">The sequence shown here is derived from an EMBL/GenBank/DDBJ whole genome shotgun (WGS) entry which is preliminary data.</text>
</comment>
<gene>
    <name evidence="5" type="ORF">GTP44_11095</name>
</gene>
<reference evidence="5 6" key="1">
    <citation type="submission" date="2019-12" db="EMBL/GenBank/DDBJ databases">
        <title>Novel species isolated from a subtropical stream in China.</title>
        <authorList>
            <person name="Lu H."/>
        </authorList>
    </citation>
    <scope>NUCLEOTIDE SEQUENCE [LARGE SCALE GENOMIC DNA]</scope>
    <source>
        <strain evidence="5 6">FT50W</strain>
    </source>
</reference>
<keyword evidence="1" id="KW-0805">Transcription regulation</keyword>
<dbReference type="SUPFAM" id="SSF46689">
    <property type="entry name" value="Homeodomain-like"/>
    <property type="match status" value="1"/>
</dbReference>
<dbReference type="Pfam" id="PF12625">
    <property type="entry name" value="Arabinose_bd"/>
    <property type="match status" value="1"/>
</dbReference>
<proteinExistence type="predicted"/>
<evidence type="ECO:0000256" key="2">
    <source>
        <dbReference type="ARBA" id="ARBA00023125"/>
    </source>
</evidence>
<evidence type="ECO:0000313" key="6">
    <source>
        <dbReference type="Proteomes" id="UP000474565"/>
    </source>
</evidence>